<evidence type="ECO:0000313" key="3">
    <source>
        <dbReference type="WBParaSite" id="EEL_0000087401-mRNA-1"/>
    </source>
</evidence>
<sequence length="124" mass="13818">MKKSLASNGNEKMTSFQTPVVEALDNKLTYKPGVDEINGNDYPDVPGELISSRTVTQGNRTIETITYKTEKNGTVETHVEHRVTIHSCDDIDHDAELSQAILEATNMNPDMTVEKIEVKHESQC</sequence>
<dbReference type="InterPro" id="IPR008379">
    <property type="entry name" value="Band_4.1_C"/>
</dbReference>
<dbReference type="GO" id="GO:0003779">
    <property type="term" value="F:actin binding"/>
    <property type="evidence" value="ECO:0007669"/>
    <property type="project" value="InterPro"/>
</dbReference>
<dbReference type="AlphaFoldDB" id="A0A0R3RHF3"/>
<evidence type="ECO:0000313" key="2">
    <source>
        <dbReference type="Proteomes" id="UP000050640"/>
    </source>
</evidence>
<dbReference type="Proteomes" id="UP000050640">
    <property type="component" value="Unplaced"/>
</dbReference>
<dbReference type="Pfam" id="PF05902">
    <property type="entry name" value="4_1_CTD"/>
    <property type="match status" value="1"/>
</dbReference>
<dbReference type="STRING" id="1147741.A0A0R3RHF3"/>
<feature type="domain" description="Band 4.1 C-terminal" evidence="1">
    <location>
        <begin position="18"/>
        <end position="122"/>
    </location>
</feature>
<organism evidence="2 3">
    <name type="scientific">Elaeophora elaphi</name>
    <dbReference type="NCBI Taxonomy" id="1147741"/>
    <lineage>
        <taxon>Eukaryota</taxon>
        <taxon>Metazoa</taxon>
        <taxon>Ecdysozoa</taxon>
        <taxon>Nematoda</taxon>
        <taxon>Chromadorea</taxon>
        <taxon>Rhabditida</taxon>
        <taxon>Spirurina</taxon>
        <taxon>Spiruromorpha</taxon>
        <taxon>Filarioidea</taxon>
        <taxon>Onchocercidae</taxon>
        <taxon>Elaeophora</taxon>
    </lineage>
</organism>
<protein>
    <submittedName>
        <fullName evidence="3">4_1_CTD domain-containing protein</fullName>
    </submittedName>
</protein>
<dbReference type="GO" id="GO:0005856">
    <property type="term" value="C:cytoskeleton"/>
    <property type="evidence" value="ECO:0007669"/>
    <property type="project" value="InterPro"/>
</dbReference>
<name>A0A0R3RHF3_9BILA</name>
<proteinExistence type="predicted"/>
<evidence type="ECO:0000259" key="1">
    <source>
        <dbReference type="Pfam" id="PF05902"/>
    </source>
</evidence>
<accession>A0A0R3RHF3</accession>
<reference evidence="3" key="1">
    <citation type="submission" date="2016-04" db="UniProtKB">
        <authorList>
            <consortium name="WormBaseParasite"/>
        </authorList>
    </citation>
    <scope>IDENTIFICATION</scope>
</reference>
<dbReference type="GO" id="GO:0005198">
    <property type="term" value="F:structural molecule activity"/>
    <property type="evidence" value="ECO:0007669"/>
    <property type="project" value="InterPro"/>
</dbReference>
<dbReference type="WBParaSite" id="EEL_0000087401-mRNA-1">
    <property type="protein sequence ID" value="EEL_0000087401-mRNA-1"/>
    <property type="gene ID" value="EEL_0000087401"/>
</dbReference>
<keyword evidence="2" id="KW-1185">Reference proteome</keyword>